<feature type="compositionally biased region" description="Pro residues" evidence="1">
    <location>
        <begin position="448"/>
        <end position="459"/>
    </location>
</feature>
<keyword evidence="3" id="KW-1185">Reference proteome</keyword>
<dbReference type="Proteomes" id="UP001141327">
    <property type="component" value="Unassembled WGS sequence"/>
</dbReference>
<evidence type="ECO:0000313" key="3">
    <source>
        <dbReference type="Proteomes" id="UP001141327"/>
    </source>
</evidence>
<feature type="compositionally biased region" description="Pro residues" evidence="1">
    <location>
        <begin position="408"/>
        <end position="417"/>
    </location>
</feature>
<name>A0ABQ8UCA2_9EUKA</name>
<gene>
    <name evidence="2" type="ORF">PAPYR_7730</name>
</gene>
<comment type="caution">
    <text evidence="2">The sequence shown here is derived from an EMBL/GenBank/DDBJ whole genome shotgun (WGS) entry which is preliminary data.</text>
</comment>
<feature type="compositionally biased region" description="Low complexity" evidence="1">
    <location>
        <begin position="438"/>
        <end position="447"/>
    </location>
</feature>
<dbReference type="PANTHER" id="PTHR15131:SF3">
    <property type="entry name" value="SNRNA-ACTIVATING PROTEIN COMPLEX SUBUNIT 1"/>
    <property type="match status" value="1"/>
</dbReference>
<dbReference type="InterPro" id="IPR019188">
    <property type="entry name" value="SNAPC1"/>
</dbReference>
<feature type="compositionally biased region" description="Pro residues" evidence="1">
    <location>
        <begin position="685"/>
        <end position="697"/>
    </location>
</feature>
<protein>
    <submittedName>
        <fullName evidence="2">snRNA-activating protein complex subunit 1</fullName>
    </submittedName>
</protein>
<feature type="region of interest" description="Disordered" evidence="1">
    <location>
        <begin position="670"/>
        <end position="697"/>
    </location>
</feature>
<accession>A0ABQ8UCA2</accession>
<dbReference type="EMBL" id="JAPMOS010000058">
    <property type="protein sequence ID" value="KAJ4456914.1"/>
    <property type="molecule type" value="Genomic_DNA"/>
</dbReference>
<feature type="compositionally biased region" description="Low complexity" evidence="1">
    <location>
        <begin position="460"/>
        <end position="488"/>
    </location>
</feature>
<feature type="region of interest" description="Disordered" evidence="1">
    <location>
        <begin position="320"/>
        <end position="346"/>
    </location>
</feature>
<proteinExistence type="predicted"/>
<feature type="compositionally biased region" description="Pro residues" evidence="1">
    <location>
        <begin position="489"/>
        <end position="515"/>
    </location>
</feature>
<sequence length="746" mass="77092">MNGSAFEEDLQELITTFGKTGVLTFPSFRAVWKEMNFTEIFTARPEDMEEEDYIQELYKTLLGFLYVSQGQTYVRLGVVFALYLLYQTKRHPKVRIKVDPRAMRELLRVQEELVQYQLVDGYRALHQLRVAERAFMYVVPMCPAAGTLGMIHDTDGRPYPALLLRPEHNPLCKAVDVEELQRLDDYYELAKANPALPTTTPAAAAAQSASATPSVSVTAPDPPPACPESAPSLQPLAMATPSQPCPGPVPAPSAAAAAASATATPALSGGPSATAGGAARPSGGSLALEAAAIAASLGAGYLGQLTAALQGHQSALARIRAAAPAEPEEPAMIPTPLSASEAPTPDPEAKLALGMAGRAAWCRAPIIGAARGAPGDAQRLPGGTGRGTPAGPRGRRPGRIPASAAAAPTPPPPPPPKAQDVVSAWMPADMHFRKKAPAAHPTHTPTHTPTPPAAAPPQPARAAAPPRRSPAPAAAAPKPNSAPLMLALPQPPAVPPPPPPPADYAPLLPLAPAPAPQTQSQPLPMPLPLAFHPSSSQPLAQSQPLPQPDLLAQAAQERLRTLEERLRSWQHAMDGVQLFGAAPDPSVESQAGAAAAAAAAEEMVGAGALLDPTREAQLKRMLAASFGGGGGLAAMDLEAEPLQSFATPGHSSFPTATAVGGGLPPLRLGVAPPGPLSPRSQPAPWSQPLPMPQPLPGPAAAWPVAGVGAGVGAGVDLTQQEDEVLRSLADANIQSRLQALLSQHHM</sequence>
<evidence type="ECO:0000313" key="2">
    <source>
        <dbReference type="EMBL" id="KAJ4456914.1"/>
    </source>
</evidence>
<evidence type="ECO:0000256" key="1">
    <source>
        <dbReference type="SAM" id="MobiDB-lite"/>
    </source>
</evidence>
<dbReference type="PANTHER" id="PTHR15131">
    <property type="entry name" value="SMALL NUCLEAR RNA ACTIVATING COMPLEX, POLYPEPTIDE 1"/>
    <property type="match status" value="1"/>
</dbReference>
<feature type="region of interest" description="Disordered" evidence="1">
    <location>
        <begin position="213"/>
        <end position="253"/>
    </location>
</feature>
<feature type="compositionally biased region" description="Low complexity" evidence="1">
    <location>
        <begin position="533"/>
        <end position="545"/>
    </location>
</feature>
<feature type="region of interest" description="Disordered" evidence="1">
    <location>
        <begin position="372"/>
        <end position="421"/>
    </location>
</feature>
<reference evidence="2" key="1">
    <citation type="journal article" date="2022" name="bioRxiv">
        <title>Genomics of Preaxostyla Flagellates Illuminates Evolutionary Transitions and the Path Towards Mitochondrial Loss.</title>
        <authorList>
            <person name="Novak L.V.F."/>
            <person name="Treitli S.C."/>
            <person name="Pyrih J."/>
            <person name="Halakuc P."/>
            <person name="Pipaliya S.V."/>
            <person name="Vacek V."/>
            <person name="Brzon O."/>
            <person name="Soukal P."/>
            <person name="Eme L."/>
            <person name="Dacks J.B."/>
            <person name="Karnkowska A."/>
            <person name="Elias M."/>
            <person name="Hampl V."/>
        </authorList>
    </citation>
    <scope>NUCLEOTIDE SEQUENCE</scope>
    <source>
        <strain evidence="2">RCP-MX</strain>
    </source>
</reference>
<organism evidence="2 3">
    <name type="scientific">Paratrimastix pyriformis</name>
    <dbReference type="NCBI Taxonomy" id="342808"/>
    <lineage>
        <taxon>Eukaryota</taxon>
        <taxon>Metamonada</taxon>
        <taxon>Preaxostyla</taxon>
        <taxon>Paratrimastigidae</taxon>
        <taxon>Paratrimastix</taxon>
    </lineage>
</organism>
<feature type="region of interest" description="Disordered" evidence="1">
    <location>
        <begin position="437"/>
        <end position="545"/>
    </location>
</feature>
<dbReference type="Pfam" id="PF09808">
    <property type="entry name" value="SNAPC1"/>
    <property type="match status" value="1"/>
</dbReference>